<name>A0A1D3RL68_9CAUD</name>
<dbReference type="KEGG" id="vg:65109240"/>
<evidence type="ECO:0000313" key="2">
    <source>
        <dbReference type="Proteomes" id="UP000279601"/>
    </source>
</evidence>
<sequence length="68" mass="7647">MKDPWGYEQFHLGSLDIRTKEDEIVLEHAVPEGACYAGSPLHLSKEEALKVAFFILKLYAGEVNEPKS</sequence>
<dbReference type="Proteomes" id="UP000279601">
    <property type="component" value="Segment"/>
</dbReference>
<organism evidence="1 2">
    <name type="scientific">Cronobacter phage Pet-CM3-4</name>
    <dbReference type="NCBI Taxonomy" id="1892569"/>
    <lineage>
        <taxon>Viruses</taxon>
        <taxon>Duplodnaviria</taxon>
        <taxon>Heunggongvirae</taxon>
        <taxon>Uroviricota</taxon>
        <taxon>Caudoviricetes</taxon>
        <taxon>Pantevenvirales</taxon>
        <taxon>Straboviridae</taxon>
        <taxon>Tevenvirinae</taxon>
        <taxon>Karamvirus</taxon>
        <taxon>Karamvirus petcm34</taxon>
    </lineage>
</organism>
<accession>A0A1D3RL68</accession>
<keyword evidence="2" id="KW-1185">Reference proteome</keyword>
<evidence type="ECO:0000313" key="1">
    <source>
        <dbReference type="EMBL" id="SCN45786.1"/>
    </source>
</evidence>
<dbReference type="GeneID" id="65109240"/>
<proteinExistence type="predicted"/>
<protein>
    <submittedName>
        <fullName evidence="1">Uncharacterized protein</fullName>
    </submittedName>
</protein>
<dbReference type="EMBL" id="LT614807">
    <property type="protein sequence ID" value="SCN45786.1"/>
    <property type="molecule type" value="Genomic_DNA"/>
</dbReference>
<reference evidence="2" key="1">
    <citation type="submission" date="2016-09" db="EMBL/GenBank/DDBJ databases">
        <authorList>
            <person name="Kajsik M."/>
        </authorList>
    </citation>
    <scope>NUCLEOTIDE SEQUENCE [LARGE SCALE GENOMIC DNA]</scope>
</reference>
<dbReference type="RefSeq" id="YP_010091708.1">
    <property type="nucleotide sequence ID" value="NC_055726.1"/>
</dbReference>